<dbReference type="InterPro" id="IPR035967">
    <property type="entry name" value="SWAP/Surp_sf"/>
</dbReference>
<feature type="region of interest" description="Disordered" evidence="8">
    <location>
        <begin position="613"/>
        <end position="662"/>
    </location>
</feature>
<feature type="compositionally biased region" description="Basic and acidic residues" evidence="8">
    <location>
        <begin position="266"/>
        <end position="294"/>
    </location>
</feature>
<dbReference type="FunFam" id="1.10.10.790:FF:000002">
    <property type="entry name" value="Splicing factor 3A subunit 1"/>
    <property type="match status" value="1"/>
</dbReference>
<dbReference type="Pfam" id="PF12230">
    <property type="entry name" value="PRP21_like_P"/>
    <property type="match status" value="1"/>
</dbReference>
<reference evidence="11" key="1">
    <citation type="journal article" date="2022" name="G3 (Bethesda)">
        <title>High quality genome of the basidiomycete yeast Dioszegia hungarica PDD-24b-2 isolated from cloud water.</title>
        <authorList>
            <person name="Jarrige D."/>
            <person name="Haridas S."/>
            <person name="Bleykasten-Grosshans C."/>
            <person name="Joly M."/>
            <person name="Nadalig T."/>
            <person name="Sancelme M."/>
            <person name="Vuilleumier S."/>
            <person name="Grigoriev I.V."/>
            <person name="Amato P."/>
            <person name="Bringel F."/>
        </authorList>
    </citation>
    <scope>NUCLEOTIDE SEQUENCE</scope>
    <source>
        <strain evidence="11">PDD-24b-2</strain>
    </source>
</reference>
<evidence type="ECO:0000256" key="2">
    <source>
        <dbReference type="ARBA" id="ARBA00022664"/>
    </source>
</evidence>
<dbReference type="SUPFAM" id="SSF54236">
    <property type="entry name" value="Ubiquitin-like"/>
    <property type="match status" value="1"/>
</dbReference>
<evidence type="ECO:0000256" key="6">
    <source>
        <dbReference type="ARBA" id="ARBA00023242"/>
    </source>
</evidence>
<feature type="compositionally biased region" description="Polar residues" evidence="8">
    <location>
        <begin position="521"/>
        <end position="532"/>
    </location>
</feature>
<dbReference type="AlphaFoldDB" id="A0AA38HHK0"/>
<keyword evidence="4" id="KW-0677">Repeat</keyword>
<evidence type="ECO:0000259" key="9">
    <source>
        <dbReference type="PROSITE" id="PS50053"/>
    </source>
</evidence>
<organism evidence="11 12">
    <name type="scientific">Dioszegia hungarica</name>
    <dbReference type="NCBI Taxonomy" id="4972"/>
    <lineage>
        <taxon>Eukaryota</taxon>
        <taxon>Fungi</taxon>
        <taxon>Dikarya</taxon>
        <taxon>Basidiomycota</taxon>
        <taxon>Agaricomycotina</taxon>
        <taxon>Tremellomycetes</taxon>
        <taxon>Tremellales</taxon>
        <taxon>Bulleribasidiaceae</taxon>
        <taxon>Dioszegia</taxon>
    </lineage>
</organism>
<keyword evidence="12" id="KW-1185">Reference proteome</keyword>
<evidence type="ECO:0000313" key="11">
    <source>
        <dbReference type="EMBL" id="KAI9639866.1"/>
    </source>
</evidence>
<evidence type="ECO:0000256" key="1">
    <source>
        <dbReference type="ARBA" id="ARBA00004123"/>
    </source>
</evidence>
<dbReference type="GO" id="GO:0003723">
    <property type="term" value="F:RNA binding"/>
    <property type="evidence" value="ECO:0007669"/>
    <property type="project" value="InterPro"/>
</dbReference>
<dbReference type="GeneID" id="77725209"/>
<comment type="subcellular location">
    <subcellularLocation>
        <location evidence="1">Nucleus</location>
    </subcellularLocation>
</comment>
<feature type="domain" description="Ubiquitin-like" evidence="9">
    <location>
        <begin position="743"/>
        <end position="796"/>
    </location>
</feature>
<comment type="caution">
    <text evidence="11">The sequence shown here is derived from an EMBL/GenBank/DDBJ whole genome shotgun (WGS) entry which is preliminary data.</text>
</comment>
<evidence type="ECO:0000259" key="10">
    <source>
        <dbReference type="PROSITE" id="PS50128"/>
    </source>
</evidence>
<feature type="region of interest" description="Disordered" evidence="8">
    <location>
        <begin position="493"/>
        <end position="532"/>
    </location>
</feature>
<dbReference type="Pfam" id="PF01805">
    <property type="entry name" value="Surp"/>
    <property type="match status" value="2"/>
</dbReference>
<dbReference type="Proteomes" id="UP001164286">
    <property type="component" value="Unassembled WGS sequence"/>
</dbReference>
<keyword evidence="2" id="KW-0507">mRNA processing</keyword>
<evidence type="ECO:0000256" key="7">
    <source>
        <dbReference type="SAM" id="Coils"/>
    </source>
</evidence>
<dbReference type="PANTHER" id="PTHR15316:SF1">
    <property type="entry name" value="SPLICING FACTOR 3A SUBUNIT 1"/>
    <property type="match status" value="1"/>
</dbReference>
<evidence type="ECO:0000256" key="8">
    <source>
        <dbReference type="SAM" id="MobiDB-lite"/>
    </source>
</evidence>
<evidence type="ECO:0000256" key="5">
    <source>
        <dbReference type="ARBA" id="ARBA00023187"/>
    </source>
</evidence>
<dbReference type="PROSITE" id="PS50053">
    <property type="entry name" value="UBIQUITIN_2"/>
    <property type="match status" value="1"/>
</dbReference>
<dbReference type="RefSeq" id="XP_052949643.1">
    <property type="nucleotide sequence ID" value="XM_053086008.1"/>
</dbReference>
<proteinExistence type="predicted"/>
<dbReference type="GO" id="GO:0071004">
    <property type="term" value="C:U2-type prespliceosome"/>
    <property type="evidence" value="ECO:0007669"/>
    <property type="project" value="TreeGrafter"/>
</dbReference>
<dbReference type="GO" id="GO:0000381">
    <property type="term" value="P:regulation of alternative mRNA splicing, via spliceosome"/>
    <property type="evidence" value="ECO:0007669"/>
    <property type="project" value="TreeGrafter"/>
</dbReference>
<evidence type="ECO:0000256" key="3">
    <source>
        <dbReference type="ARBA" id="ARBA00022728"/>
    </source>
</evidence>
<dbReference type="FunFam" id="1.10.10.790:FF:000001">
    <property type="entry name" value="Splicing factor 3a, subunit 1"/>
    <property type="match status" value="1"/>
</dbReference>
<dbReference type="InterPro" id="IPR029071">
    <property type="entry name" value="Ubiquitin-like_domsf"/>
</dbReference>
<dbReference type="InterPro" id="IPR000061">
    <property type="entry name" value="Surp"/>
</dbReference>
<dbReference type="PROSITE" id="PS50128">
    <property type="entry name" value="SURP"/>
    <property type="match status" value="2"/>
</dbReference>
<keyword evidence="5" id="KW-0508">mRNA splicing</keyword>
<evidence type="ECO:0000256" key="4">
    <source>
        <dbReference type="ARBA" id="ARBA00022737"/>
    </source>
</evidence>
<dbReference type="Gene3D" id="1.10.10.790">
    <property type="entry name" value="Surp module"/>
    <property type="match status" value="2"/>
</dbReference>
<feature type="coiled-coil region" evidence="7">
    <location>
        <begin position="366"/>
        <end position="393"/>
    </location>
</feature>
<dbReference type="GO" id="GO:0005686">
    <property type="term" value="C:U2 snRNP"/>
    <property type="evidence" value="ECO:0007669"/>
    <property type="project" value="TreeGrafter"/>
</dbReference>
<dbReference type="InterPro" id="IPR000626">
    <property type="entry name" value="Ubiquitin-like_dom"/>
</dbReference>
<keyword evidence="7" id="KW-0175">Coiled coil</keyword>
<dbReference type="InterPro" id="IPR022030">
    <property type="entry name" value="SF3A1_dom"/>
</dbReference>
<dbReference type="PANTHER" id="PTHR15316">
    <property type="entry name" value="SPLICEOSOME ASSOCIATED PROTEIN 114/SWAP SPLICING FACTOR-RELATED"/>
    <property type="match status" value="1"/>
</dbReference>
<keyword evidence="6" id="KW-0539">Nucleus</keyword>
<protein>
    <submittedName>
        <fullName evidence="11">Pre-mRNA splicing factor</fullName>
    </submittedName>
</protein>
<dbReference type="SMART" id="SM00648">
    <property type="entry name" value="SWAP"/>
    <property type="match status" value="2"/>
</dbReference>
<dbReference type="Gene3D" id="3.10.20.90">
    <property type="entry name" value="Phosphatidylinositol 3-kinase Catalytic Subunit, Chain A, domain 1"/>
    <property type="match status" value="1"/>
</dbReference>
<sequence length="796" mass="88232">MSALNLPKPKQVFAGEDELRKLNGGAQANGGGAAADGTIEDGVRVREGGMQDEGEYQPPRGSDKYKIGMIFPPREIRGIVDKTAIAISKSPHPKLLEDKIREHQKTDPKFAFLNDEDPYHQYYRYMREKVLEDAEDVAKGIVPSSVAEKAAAEKAAAEAKEAEELAGGSTYEPKQWEFRVDLPGVTAMDLDILRLTALFHARRGRAFLSSLSVREGRNYQFDFLRPTHSLYGYYNRMVESYQKVISPVPGQIETLIKESSDPRQRWTTLEEARNRSEWEKSRRKREDAKQKEKDEELDAFGQIDWQDFVLVETIEFTQNDMELNLPPPSSVEELRNRSMGEKRMASMIMEETGAGATGANAAGEEGMDMEEEEEDEELRIQRIKAEQEQARARDVQRAAMESRGMKIKKDYVPKGITRTGAVATSKCPNCGQSIPENELTEHIRIELLDPKWKEQKRVLDTRRAQHQQLNQGADITASLRNLAAARTDLFGDDEDEATRRAREEEEKKKRKEREKIIWDGHTSSATTTKDTFQSQFSLDEQIRNIHSRKGLTDAPSTGPVIGPNVGLPHRPTEANVPPAFAAGAATPGGGTAYDGATISAAPTGPTQKEYYEPIGGPSRASASSGPSIHPSRMAAVSAGGASPAPPQQQQMQMPMQAAPGRAAPVIGQTRPAEEMEEAPVVKRQRVEKLAFGMYSEIDWLSLHPYPITLQISLPAFPSKPEWALNGGTLSVPDLVVNIPFSLLRERIKKALGPGAADLPISRMQLSYEGRVMSNQATLSSVNLDEGDVVHLVLKKK</sequence>
<dbReference type="EMBL" id="JAKWFO010000001">
    <property type="protein sequence ID" value="KAI9639866.1"/>
    <property type="molecule type" value="Genomic_DNA"/>
</dbReference>
<gene>
    <name evidence="11" type="ORF">MKK02DRAFT_18773</name>
</gene>
<feature type="domain" description="SURP motif" evidence="10">
    <location>
        <begin position="192"/>
        <end position="234"/>
    </location>
</feature>
<accession>A0AA38HHK0</accession>
<evidence type="ECO:0000313" key="12">
    <source>
        <dbReference type="Proteomes" id="UP001164286"/>
    </source>
</evidence>
<dbReference type="GO" id="GO:0045292">
    <property type="term" value="P:mRNA cis splicing, via spliceosome"/>
    <property type="evidence" value="ECO:0007669"/>
    <property type="project" value="InterPro"/>
</dbReference>
<dbReference type="GO" id="GO:0071013">
    <property type="term" value="C:catalytic step 2 spliceosome"/>
    <property type="evidence" value="ECO:0007669"/>
    <property type="project" value="TreeGrafter"/>
</dbReference>
<feature type="region of interest" description="Disordered" evidence="8">
    <location>
        <begin position="1"/>
        <end position="63"/>
    </location>
</feature>
<dbReference type="Pfam" id="PF00240">
    <property type="entry name" value="ubiquitin"/>
    <property type="match status" value="1"/>
</dbReference>
<name>A0AA38HHK0_9TREE</name>
<dbReference type="SUPFAM" id="SSF109905">
    <property type="entry name" value="Surp module (SWAP domain)"/>
    <property type="match status" value="2"/>
</dbReference>
<feature type="domain" description="SURP motif" evidence="10">
    <location>
        <begin position="79"/>
        <end position="123"/>
    </location>
</feature>
<feature type="region of interest" description="Disordered" evidence="8">
    <location>
        <begin position="266"/>
        <end position="295"/>
    </location>
</feature>
<dbReference type="InterPro" id="IPR045146">
    <property type="entry name" value="SF3A1"/>
</dbReference>
<keyword evidence="3" id="KW-0747">Spliceosome</keyword>
<feature type="compositionally biased region" description="Basic and acidic residues" evidence="8">
    <location>
        <begin position="497"/>
        <end position="518"/>
    </location>
</feature>